<accession>A0A2Y9IQD3</accession>
<evidence type="ECO:0000256" key="1">
    <source>
        <dbReference type="SAM" id="MobiDB-lite"/>
    </source>
</evidence>
<name>A0A2Y9IQD3_ENHLU</name>
<proteinExistence type="predicted"/>
<dbReference type="KEGG" id="elk:111142076"/>
<feature type="compositionally biased region" description="Basic and acidic residues" evidence="1">
    <location>
        <begin position="62"/>
        <end position="85"/>
    </location>
</feature>
<evidence type="ECO:0000313" key="3">
    <source>
        <dbReference type="RefSeq" id="XP_022350733.1"/>
    </source>
</evidence>
<organism evidence="2 3">
    <name type="scientific">Enhydra lutris kenyoni</name>
    <name type="common">northern sea otter</name>
    <dbReference type="NCBI Taxonomy" id="391180"/>
    <lineage>
        <taxon>Eukaryota</taxon>
        <taxon>Metazoa</taxon>
        <taxon>Chordata</taxon>
        <taxon>Craniata</taxon>
        <taxon>Vertebrata</taxon>
        <taxon>Euteleostomi</taxon>
        <taxon>Mammalia</taxon>
        <taxon>Eutheria</taxon>
        <taxon>Laurasiatheria</taxon>
        <taxon>Carnivora</taxon>
        <taxon>Caniformia</taxon>
        <taxon>Musteloidea</taxon>
        <taxon>Mustelidae</taxon>
        <taxon>Lutrinae</taxon>
        <taxon>Enhydra</taxon>
    </lineage>
</organism>
<dbReference type="AlphaFoldDB" id="A0A2Y9IQD3"/>
<feature type="compositionally biased region" description="Basic and acidic residues" evidence="1">
    <location>
        <begin position="207"/>
        <end position="218"/>
    </location>
</feature>
<feature type="compositionally biased region" description="Polar residues" evidence="1">
    <location>
        <begin position="103"/>
        <end position="113"/>
    </location>
</feature>
<keyword evidence="2" id="KW-1185">Reference proteome</keyword>
<feature type="region of interest" description="Disordered" evidence="1">
    <location>
        <begin position="131"/>
        <end position="218"/>
    </location>
</feature>
<gene>
    <name evidence="3" type="primary">LOC111142076</name>
</gene>
<sequence>MFLLFCFKQNLLCDTTTLSTFATSVNKYRHNTFYKKNTLHRNKKKPVTVFRIKSGKGIDASDDIHDQVPKDILRDPSNEEKHAAEDTVEPTELNKSETRPNHKSSPFKSTNGTLADVKSNFENEADPKMEKINQDSCENNKQEHENKEENELGKNDEGEGQVAEAVGHSNHWDPEESAREDPDYATVAATLSQCAEEGAQANSDSDGPVRPRDEVSQV</sequence>
<dbReference type="Proteomes" id="UP000248482">
    <property type="component" value="Unplaced"/>
</dbReference>
<protein>
    <submittedName>
        <fullName evidence="3">Uncharacterized protein LOC111142076</fullName>
    </submittedName>
</protein>
<feature type="compositionally biased region" description="Basic and acidic residues" evidence="1">
    <location>
        <begin position="131"/>
        <end position="157"/>
    </location>
</feature>
<feature type="compositionally biased region" description="Basic and acidic residues" evidence="1">
    <location>
        <begin position="170"/>
        <end position="182"/>
    </location>
</feature>
<dbReference type="GeneID" id="111142076"/>
<feature type="region of interest" description="Disordered" evidence="1">
    <location>
        <begin position="58"/>
        <end position="116"/>
    </location>
</feature>
<dbReference type="OrthoDB" id="9799941at2759"/>
<dbReference type="RefSeq" id="XP_022350733.1">
    <property type="nucleotide sequence ID" value="XM_022495025.1"/>
</dbReference>
<evidence type="ECO:0000313" key="2">
    <source>
        <dbReference type="Proteomes" id="UP000248482"/>
    </source>
</evidence>
<reference evidence="3" key="1">
    <citation type="submission" date="2025-08" db="UniProtKB">
        <authorList>
            <consortium name="RefSeq"/>
        </authorList>
    </citation>
    <scope>IDENTIFICATION</scope>
    <source>
        <tissue evidence="3">Blood</tissue>
    </source>
</reference>